<dbReference type="SUPFAM" id="SSF51735">
    <property type="entry name" value="NAD(P)-binding Rossmann-fold domains"/>
    <property type="match status" value="1"/>
</dbReference>
<dbReference type="Proteomes" id="UP000245884">
    <property type="component" value="Unassembled WGS sequence"/>
</dbReference>
<dbReference type="PRINTS" id="PR00081">
    <property type="entry name" value="GDHRDH"/>
</dbReference>
<reference evidence="4 5" key="1">
    <citation type="journal article" date="2018" name="Mol. Biol. Evol.">
        <title>Broad Genomic Sampling Reveals a Smut Pathogenic Ancestry of the Fungal Clade Ustilaginomycotina.</title>
        <authorList>
            <person name="Kijpornyongpan T."/>
            <person name="Mondo S.J."/>
            <person name="Barry K."/>
            <person name="Sandor L."/>
            <person name="Lee J."/>
            <person name="Lipzen A."/>
            <person name="Pangilinan J."/>
            <person name="LaButti K."/>
            <person name="Hainaut M."/>
            <person name="Henrissat B."/>
            <person name="Grigoriev I.V."/>
            <person name="Spatafora J.W."/>
            <person name="Aime M.C."/>
        </authorList>
    </citation>
    <scope>NUCLEOTIDE SEQUENCE [LARGE SCALE GENOMIC DNA]</scope>
    <source>
        <strain evidence="4 5">MCA 5214</strain>
    </source>
</reference>
<evidence type="ECO:0000313" key="5">
    <source>
        <dbReference type="Proteomes" id="UP000245884"/>
    </source>
</evidence>
<dbReference type="PANTHER" id="PTHR43618">
    <property type="entry name" value="7-ALPHA-HYDROXYSTEROID DEHYDROGENASE"/>
    <property type="match status" value="1"/>
</dbReference>
<organism evidence="4 5">
    <name type="scientific">Jaminaea rosea</name>
    <dbReference type="NCBI Taxonomy" id="1569628"/>
    <lineage>
        <taxon>Eukaryota</taxon>
        <taxon>Fungi</taxon>
        <taxon>Dikarya</taxon>
        <taxon>Basidiomycota</taxon>
        <taxon>Ustilaginomycotina</taxon>
        <taxon>Exobasidiomycetes</taxon>
        <taxon>Microstromatales</taxon>
        <taxon>Microstromatales incertae sedis</taxon>
        <taxon>Jaminaea</taxon>
    </lineage>
</organism>
<evidence type="ECO:0000256" key="2">
    <source>
        <dbReference type="ARBA" id="ARBA00022857"/>
    </source>
</evidence>
<dbReference type="InterPro" id="IPR002347">
    <property type="entry name" value="SDR_fam"/>
</dbReference>
<evidence type="ECO:0000256" key="3">
    <source>
        <dbReference type="ARBA" id="ARBA00023002"/>
    </source>
</evidence>
<dbReference type="OrthoDB" id="3819888at2759"/>
<keyword evidence="3" id="KW-0560">Oxidoreductase</keyword>
<dbReference type="Gene3D" id="3.40.50.720">
    <property type="entry name" value="NAD(P)-binding Rossmann-like Domain"/>
    <property type="match status" value="1"/>
</dbReference>
<dbReference type="Pfam" id="PF13561">
    <property type="entry name" value="adh_short_C2"/>
    <property type="match status" value="1"/>
</dbReference>
<evidence type="ECO:0000313" key="4">
    <source>
        <dbReference type="EMBL" id="PWN26170.1"/>
    </source>
</evidence>
<sequence>MSFQSTAPTTSTASLSVTSLFDVAGKRILITGGGSGLGSYAALGLALHGAKVFIVGRREEKLASVKKDFEKRRGDEGAPQAAAQGEVIALPGDVSSKEGLDKLVAEYRKHEEHLDVLVNGAGVNGDWIKLKPEDKDDTSKVHASLYDEEWSNWSNTLNVNTVSPYFTTLAFVPLLARSKTPSLRDEGPCVLLVTSIAAEHIARNHSISHVYQTSKDAEEKVAKLLAVRLQPYKIRVNSIAPGIYPSEMTNHPTAESFMEKAKTMVPYIQRSGTPEDFVGLMLFLTSRAGAYLNGSQIVTDGGRLLVQSGA</sequence>
<gene>
    <name evidence="4" type="ORF">BDZ90DRAFT_280707</name>
</gene>
<dbReference type="STRING" id="1569628.A0A316ULQ6"/>
<dbReference type="RefSeq" id="XP_025360782.1">
    <property type="nucleotide sequence ID" value="XM_025509302.1"/>
</dbReference>
<dbReference type="AlphaFoldDB" id="A0A316ULQ6"/>
<comment type="similarity">
    <text evidence="1">Belongs to the short-chain dehydrogenases/reductases (SDR) family.</text>
</comment>
<evidence type="ECO:0000256" key="1">
    <source>
        <dbReference type="ARBA" id="ARBA00006484"/>
    </source>
</evidence>
<keyword evidence="5" id="KW-1185">Reference proteome</keyword>
<name>A0A316ULQ6_9BASI</name>
<keyword evidence="2" id="KW-0521">NADP</keyword>
<protein>
    <submittedName>
        <fullName evidence="4">NAD(P)-binding protein</fullName>
    </submittedName>
</protein>
<dbReference type="PANTHER" id="PTHR43618:SF4">
    <property type="entry name" value="SHORT CHAIN DEHYDROGENASE_REDUCTASE FAMILY (AFU_ORTHOLOGUE AFUA_7G04540)"/>
    <property type="match status" value="1"/>
</dbReference>
<dbReference type="EMBL" id="KZ819672">
    <property type="protein sequence ID" value="PWN26170.1"/>
    <property type="molecule type" value="Genomic_DNA"/>
</dbReference>
<dbReference type="GeneID" id="37031125"/>
<dbReference type="GO" id="GO:0016491">
    <property type="term" value="F:oxidoreductase activity"/>
    <property type="evidence" value="ECO:0007669"/>
    <property type="project" value="UniProtKB-KW"/>
</dbReference>
<dbReference type="InterPro" id="IPR036291">
    <property type="entry name" value="NAD(P)-bd_dom_sf"/>
</dbReference>
<accession>A0A316ULQ6</accession>
<proteinExistence type="inferred from homology"/>
<dbReference type="InterPro" id="IPR052178">
    <property type="entry name" value="Sec_Metab_Biosynth_SDR"/>
</dbReference>